<dbReference type="InterPro" id="IPR050266">
    <property type="entry name" value="AB_hydrolase_sf"/>
</dbReference>
<dbReference type="PRINTS" id="PR00111">
    <property type="entry name" value="ABHYDROLASE"/>
</dbReference>
<feature type="domain" description="AB hydrolase-1" evidence="1">
    <location>
        <begin position="24"/>
        <end position="259"/>
    </location>
</feature>
<evidence type="ECO:0000313" key="2">
    <source>
        <dbReference type="EMBL" id="SFE57650.1"/>
    </source>
</evidence>
<sequence length="267" mass="27813">MPEDMRAGQPVHWRTFGAGPAPALLLHCALGQSKAWTPLAEALGDLWTAAAPDMPGHGQSGPWDGQSDLHDLVTAIAETFVTGPLHLVGHSFGATVALRLAEAMPQNVRSLTLIEPVLFAAAREAAPEAFAARLADEEAVAEAARAGDWALAAQRFTARWGAGPGWDKLPGKARDKLAAQMPLVRSTGPALYDDSKGLLVSGALERVTAPVRLIRGADTDPAVAAIHAGLMARLPDARETVVPGAGHMVPLTHASEVAKVLRGDLAG</sequence>
<dbReference type="OrthoDB" id="9804723at2"/>
<dbReference type="Proteomes" id="UP000325289">
    <property type="component" value="Unassembled WGS sequence"/>
</dbReference>
<dbReference type="PANTHER" id="PTHR43798">
    <property type="entry name" value="MONOACYLGLYCEROL LIPASE"/>
    <property type="match status" value="1"/>
</dbReference>
<gene>
    <name evidence="2" type="ORF">SAMN04515678_111121</name>
</gene>
<dbReference type="AlphaFoldDB" id="A0A1I2BQX7"/>
<protein>
    <submittedName>
        <fullName evidence="2">Pimeloyl-ACP methyl ester carboxylesterase</fullName>
    </submittedName>
</protein>
<dbReference type="Gene3D" id="3.40.50.1820">
    <property type="entry name" value="alpha/beta hydrolase"/>
    <property type="match status" value="1"/>
</dbReference>
<dbReference type="RefSeq" id="WP_149757224.1">
    <property type="nucleotide sequence ID" value="NZ_FOMS01000011.1"/>
</dbReference>
<reference evidence="2 3" key="1">
    <citation type="submission" date="2016-10" db="EMBL/GenBank/DDBJ databases">
        <authorList>
            <person name="Varghese N."/>
            <person name="Submissions S."/>
        </authorList>
    </citation>
    <scope>NUCLEOTIDE SEQUENCE [LARGE SCALE GENOMIC DNA]</scope>
    <source>
        <strain evidence="3">YIM D21,KCTC 23444,ACCC 10710</strain>
    </source>
</reference>
<dbReference type="Pfam" id="PF12697">
    <property type="entry name" value="Abhydrolase_6"/>
    <property type="match status" value="1"/>
</dbReference>
<organism evidence="2 3">
    <name type="scientific">Roseivivax sediminis</name>
    <dbReference type="NCBI Taxonomy" id="936889"/>
    <lineage>
        <taxon>Bacteria</taxon>
        <taxon>Pseudomonadati</taxon>
        <taxon>Pseudomonadota</taxon>
        <taxon>Alphaproteobacteria</taxon>
        <taxon>Rhodobacterales</taxon>
        <taxon>Roseobacteraceae</taxon>
        <taxon>Roseivivax</taxon>
    </lineage>
</organism>
<evidence type="ECO:0000313" key="3">
    <source>
        <dbReference type="Proteomes" id="UP000325289"/>
    </source>
</evidence>
<evidence type="ECO:0000259" key="1">
    <source>
        <dbReference type="Pfam" id="PF12697"/>
    </source>
</evidence>
<proteinExistence type="predicted"/>
<dbReference type="EMBL" id="FOMS01000011">
    <property type="protein sequence ID" value="SFE57650.1"/>
    <property type="molecule type" value="Genomic_DNA"/>
</dbReference>
<accession>A0A1I2BQX7</accession>
<keyword evidence="3" id="KW-1185">Reference proteome</keyword>
<name>A0A1I2BQX7_9RHOB</name>
<dbReference type="InterPro" id="IPR000073">
    <property type="entry name" value="AB_hydrolase_1"/>
</dbReference>
<dbReference type="SUPFAM" id="SSF53474">
    <property type="entry name" value="alpha/beta-Hydrolases"/>
    <property type="match status" value="1"/>
</dbReference>
<dbReference type="InterPro" id="IPR029058">
    <property type="entry name" value="AB_hydrolase_fold"/>
</dbReference>